<comment type="similarity">
    <text evidence="1">Belongs to the protein kinase superfamily. TKL Ser/Thr protein kinase family. RAF subfamily.</text>
</comment>
<evidence type="ECO:0000256" key="9">
    <source>
        <dbReference type="ARBA" id="ARBA00048679"/>
    </source>
</evidence>
<dbReference type="GO" id="GO:0004674">
    <property type="term" value="F:protein serine/threonine kinase activity"/>
    <property type="evidence" value="ECO:0007669"/>
    <property type="project" value="UniProtKB-KW"/>
</dbReference>
<evidence type="ECO:0000256" key="2">
    <source>
        <dbReference type="ARBA" id="ARBA00012513"/>
    </source>
</evidence>
<dbReference type="InterPro" id="IPR017441">
    <property type="entry name" value="Protein_kinase_ATP_BS"/>
</dbReference>
<dbReference type="SUPFAM" id="SSF56112">
    <property type="entry name" value="Protein kinase-like (PK-like)"/>
    <property type="match status" value="1"/>
</dbReference>
<feature type="compositionally biased region" description="Basic and acidic residues" evidence="11">
    <location>
        <begin position="695"/>
        <end position="704"/>
    </location>
</feature>
<evidence type="ECO:0000256" key="6">
    <source>
        <dbReference type="ARBA" id="ARBA00022777"/>
    </source>
</evidence>
<dbReference type="Gene3D" id="3.30.200.20">
    <property type="entry name" value="Phosphorylase Kinase, domain 1"/>
    <property type="match status" value="1"/>
</dbReference>
<feature type="binding site" evidence="10">
    <location>
        <position position="756"/>
    </location>
    <ligand>
        <name>ATP</name>
        <dbReference type="ChEBI" id="CHEBI:30616"/>
    </ligand>
</feature>
<organism evidence="13 14">
    <name type="scientific">Pisum sativum</name>
    <name type="common">Garden pea</name>
    <name type="synonym">Lathyrus oleraceus</name>
    <dbReference type="NCBI Taxonomy" id="3888"/>
    <lineage>
        <taxon>Eukaryota</taxon>
        <taxon>Viridiplantae</taxon>
        <taxon>Streptophyta</taxon>
        <taxon>Embryophyta</taxon>
        <taxon>Tracheophyta</taxon>
        <taxon>Spermatophyta</taxon>
        <taxon>Magnoliopsida</taxon>
        <taxon>eudicotyledons</taxon>
        <taxon>Gunneridae</taxon>
        <taxon>Pentapetalae</taxon>
        <taxon>rosids</taxon>
        <taxon>fabids</taxon>
        <taxon>Fabales</taxon>
        <taxon>Fabaceae</taxon>
        <taxon>Papilionoideae</taxon>
        <taxon>50 kb inversion clade</taxon>
        <taxon>NPAAA clade</taxon>
        <taxon>Hologalegina</taxon>
        <taxon>IRL clade</taxon>
        <taxon>Fabeae</taxon>
        <taxon>Lathyrus</taxon>
    </lineage>
</organism>
<dbReference type="Pfam" id="PF07714">
    <property type="entry name" value="PK_Tyr_Ser-Thr"/>
    <property type="match status" value="1"/>
</dbReference>
<dbReference type="FunFam" id="1.10.510.10:FF:000193">
    <property type="entry name" value="Serine/threonine-protein kinase CTR1"/>
    <property type="match status" value="1"/>
</dbReference>
<feature type="region of interest" description="Disordered" evidence="11">
    <location>
        <begin position="360"/>
        <end position="391"/>
    </location>
</feature>
<dbReference type="FunFam" id="3.30.200.20:FF:000060">
    <property type="entry name" value="Serine/threonine-protein kinase isoform 1"/>
    <property type="match status" value="1"/>
</dbReference>
<feature type="compositionally biased region" description="Polar residues" evidence="11">
    <location>
        <begin position="43"/>
        <end position="56"/>
    </location>
</feature>
<comment type="catalytic activity">
    <reaction evidence="8">
        <text>L-threonyl-[protein] + ATP = O-phospho-L-threonyl-[protein] + ADP + H(+)</text>
        <dbReference type="Rhea" id="RHEA:46608"/>
        <dbReference type="Rhea" id="RHEA-COMP:11060"/>
        <dbReference type="Rhea" id="RHEA-COMP:11605"/>
        <dbReference type="ChEBI" id="CHEBI:15378"/>
        <dbReference type="ChEBI" id="CHEBI:30013"/>
        <dbReference type="ChEBI" id="CHEBI:30616"/>
        <dbReference type="ChEBI" id="CHEBI:61977"/>
        <dbReference type="ChEBI" id="CHEBI:456216"/>
        <dbReference type="EC" id="2.7.11.1"/>
    </reaction>
</comment>
<dbReference type="SMART" id="SM00220">
    <property type="entry name" value="S_TKc"/>
    <property type="match status" value="1"/>
</dbReference>
<name>A0A9D4ZRP8_PEA</name>
<dbReference type="Gene3D" id="1.10.510.10">
    <property type="entry name" value="Transferase(Phosphotransferase) domain 1"/>
    <property type="match status" value="1"/>
</dbReference>
<comment type="caution">
    <text evidence="13">The sequence shown here is derived from an EMBL/GenBank/DDBJ whole genome shotgun (WGS) entry which is preliminary data.</text>
</comment>
<feature type="domain" description="Protein kinase" evidence="12">
    <location>
        <begin position="728"/>
        <end position="984"/>
    </location>
</feature>
<proteinExistence type="inferred from homology"/>
<feature type="region of interest" description="Disordered" evidence="11">
    <location>
        <begin position="516"/>
        <end position="581"/>
    </location>
</feature>
<dbReference type="Gramene" id="PSAT_LOCUS33493_t1">
    <property type="protein sequence ID" value="CAL5215334.1"/>
    <property type="gene ID" value="PSAT_LOCUS33493"/>
</dbReference>
<dbReference type="PANTHER" id="PTHR44329:SF268">
    <property type="entry name" value="MAP KINASE KINASE KINASE-LIKE PROTEIN"/>
    <property type="match status" value="1"/>
</dbReference>
<dbReference type="PROSITE" id="PS50011">
    <property type="entry name" value="PROTEIN_KINASE_DOM"/>
    <property type="match status" value="1"/>
</dbReference>
<keyword evidence="14" id="KW-1185">Reference proteome</keyword>
<feature type="region of interest" description="Disordered" evidence="11">
    <location>
        <begin position="1"/>
        <end position="102"/>
    </location>
</feature>
<keyword evidence="7 10" id="KW-0067">ATP-binding</keyword>
<evidence type="ECO:0000256" key="7">
    <source>
        <dbReference type="ARBA" id="ARBA00022840"/>
    </source>
</evidence>
<feature type="compositionally biased region" description="Low complexity" evidence="11">
    <location>
        <begin position="376"/>
        <end position="391"/>
    </location>
</feature>
<evidence type="ECO:0000256" key="10">
    <source>
        <dbReference type="PROSITE-ProRule" id="PRU10141"/>
    </source>
</evidence>
<keyword evidence="6 13" id="KW-0418">Kinase</keyword>
<dbReference type="Pfam" id="PF14381">
    <property type="entry name" value="EDR1_CTR1_ARMC3_pept"/>
    <property type="match status" value="1"/>
</dbReference>
<evidence type="ECO:0000256" key="8">
    <source>
        <dbReference type="ARBA" id="ARBA00047899"/>
    </source>
</evidence>
<evidence type="ECO:0000256" key="1">
    <source>
        <dbReference type="ARBA" id="ARBA00010507"/>
    </source>
</evidence>
<dbReference type="InterPro" id="IPR001245">
    <property type="entry name" value="Ser-Thr/Tyr_kinase_cat_dom"/>
</dbReference>
<evidence type="ECO:0000256" key="3">
    <source>
        <dbReference type="ARBA" id="ARBA00022527"/>
    </source>
</evidence>
<evidence type="ECO:0000259" key="12">
    <source>
        <dbReference type="PROSITE" id="PS50011"/>
    </source>
</evidence>
<dbReference type="InterPro" id="IPR055164">
    <property type="entry name" value="EDR1/CTR1/ARMC3-like_pept-like"/>
</dbReference>
<dbReference type="InterPro" id="IPR000719">
    <property type="entry name" value="Prot_kinase_dom"/>
</dbReference>
<dbReference type="EMBL" id="JAMSHJ010000007">
    <property type="protein sequence ID" value="KAI5382536.1"/>
    <property type="molecule type" value="Genomic_DNA"/>
</dbReference>
<dbReference type="AlphaFoldDB" id="A0A9D4ZRP8"/>
<dbReference type="GO" id="GO:0010182">
    <property type="term" value="P:sugar mediated signaling pathway"/>
    <property type="evidence" value="ECO:0007669"/>
    <property type="project" value="UniProtKB-ARBA"/>
</dbReference>
<feature type="region of interest" description="Disordered" evidence="11">
    <location>
        <begin position="670"/>
        <end position="715"/>
    </location>
</feature>
<dbReference type="OrthoDB" id="7537227at2759"/>
<keyword evidence="5 10" id="KW-0547">Nucleotide-binding</keyword>
<keyword evidence="4" id="KW-0808">Transferase</keyword>
<dbReference type="InterPro" id="IPR051681">
    <property type="entry name" value="Ser/Thr_Kinases-Pseudokinases"/>
</dbReference>
<dbReference type="Proteomes" id="UP001058974">
    <property type="component" value="Chromosome 7"/>
</dbReference>
<feature type="region of interest" description="Disordered" evidence="11">
    <location>
        <begin position="990"/>
        <end position="1010"/>
    </location>
</feature>
<dbReference type="PANTHER" id="PTHR44329">
    <property type="entry name" value="SERINE/THREONINE-PROTEIN KINASE TNNI3K-RELATED"/>
    <property type="match status" value="1"/>
</dbReference>
<feature type="compositionally biased region" description="Polar residues" evidence="11">
    <location>
        <begin position="516"/>
        <end position="526"/>
    </location>
</feature>
<dbReference type="GO" id="GO:0005524">
    <property type="term" value="F:ATP binding"/>
    <property type="evidence" value="ECO:0007669"/>
    <property type="project" value="UniProtKB-UniRule"/>
</dbReference>
<gene>
    <name evidence="13" type="ORF">KIW84_070098</name>
</gene>
<dbReference type="PROSITE" id="PS00107">
    <property type="entry name" value="PROTEIN_KINASE_ATP"/>
    <property type="match status" value="1"/>
</dbReference>
<reference evidence="13 14" key="1">
    <citation type="journal article" date="2022" name="Nat. Genet.">
        <title>Improved pea reference genome and pan-genome highlight genomic features and evolutionary characteristics.</title>
        <authorList>
            <person name="Yang T."/>
            <person name="Liu R."/>
            <person name="Luo Y."/>
            <person name="Hu S."/>
            <person name="Wang D."/>
            <person name="Wang C."/>
            <person name="Pandey M.K."/>
            <person name="Ge S."/>
            <person name="Xu Q."/>
            <person name="Li N."/>
            <person name="Li G."/>
            <person name="Huang Y."/>
            <person name="Saxena R.K."/>
            <person name="Ji Y."/>
            <person name="Li M."/>
            <person name="Yan X."/>
            <person name="He Y."/>
            <person name="Liu Y."/>
            <person name="Wang X."/>
            <person name="Xiang C."/>
            <person name="Varshney R.K."/>
            <person name="Ding H."/>
            <person name="Gao S."/>
            <person name="Zong X."/>
        </authorList>
    </citation>
    <scope>NUCLEOTIDE SEQUENCE [LARGE SCALE GENOMIC DNA]</scope>
    <source>
        <strain evidence="13 14">cv. Zhongwan 6</strain>
    </source>
</reference>
<dbReference type="InterPro" id="IPR011009">
    <property type="entry name" value="Kinase-like_dom_sf"/>
</dbReference>
<dbReference type="PRINTS" id="PR00109">
    <property type="entry name" value="TYRKINASE"/>
</dbReference>
<keyword evidence="3" id="KW-0723">Serine/threonine-protein kinase</keyword>
<evidence type="ECO:0000256" key="11">
    <source>
        <dbReference type="SAM" id="MobiDB-lite"/>
    </source>
</evidence>
<protein>
    <recommendedName>
        <fullName evidence="2">non-specific serine/threonine protein kinase</fullName>
        <ecNumber evidence="2">2.7.11.1</ecNumber>
    </recommendedName>
</protein>
<dbReference type="GO" id="GO:0006950">
    <property type="term" value="P:response to stress"/>
    <property type="evidence" value="ECO:0007669"/>
    <property type="project" value="UniProtKB-ARBA"/>
</dbReference>
<evidence type="ECO:0000313" key="14">
    <source>
        <dbReference type="Proteomes" id="UP001058974"/>
    </source>
</evidence>
<evidence type="ECO:0000256" key="4">
    <source>
        <dbReference type="ARBA" id="ARBA00022679"/>
    </source>
</evidence>
<dbReference type="EC" id="2.7.11.1" evidence="2"/>
<accession>A0A9D4ZRP8</accession>
<feature type="compositionally biased region" description="Basic and acidic residues" evidence="11">
    <location>
        <begin position="84"/>
        <end position="98"/>
    </location>
</feature>
<dbReference type="InterPro" id="IPR008271">
    <property type="entry name" value="Ser/Thr_kinase_AS"/>
</dbReference>
<comment type="catalytic activity">
    <reaction evidence="9">
        <text>L-seryl-[protein] + ATP = O-phospho-L-seryl-[protein] + ADP + H(+)</text>
        <dbReference type="Rhea" id="RHEA:17989"/>
        <dbReference type="Rhea" id="RHEA-COMP:9863"/>
        <dbReference type="Rhea" id="RHEA-COMP:11604"/>
        <dbReference type="ChEBI" id="CHEBI:15378"/>
        <dbReference type="ChEBI" id="CHEBI:29999"/>
        <dbReference type="ChEBI" id="CHEBI:30616"/>
        <dbReference type="ChEBI" id="CHEBI:83421"/>
        <dbReference type="ChEBI" id="CHEBI:456216"/>
        <dbReference type="EC" id="2.7.11.1"/>
    </reaction>
</comment>
<evidence type="ECO:0000256" key="5">
    <source>
        <dbReference type="ARBA" id="ARBA00022741"/>
    </source>
</evidence>
<sequence length="1010" mass="110499">MKNILKKLHIMSNNQSEEAQGERSNKVNDASSSSPTTRKKLSNWLQSVSSTTRQTPCSPPSPNLARGDRLELSDSVSFGGGLDESTKHDSESSGSRDPEVEEEYQIQLALELSAKEDPEAVQIEAVKQISLGSCDPDNTPAEVVAYRYWNYNALGYDDKISDGFYDLYGVLTESTSTRMPSLIDLQGTPTANDVKWEAVLVNRVADSNLLKLEQKAMELAVKSREDFEIVVDRNLVHKLAILVAEYMGGSVENPESMLRAWRSLSFSLKATLGSMVLPLGSLTMGLARHRALLFKVLADSLGIPCRLVKGMQYTGSDDVAMNFVKIDEGREYIVDLMAAPGTLIPSDAAGSHIEYDDSSFVASPSSRDHDSSRIASFSSGVGSSSGETSEFGTFEKGNRYKHFAYAGKESDTGKEEVKKALNEFKNMPNVEKIKARESVSRPNNYPYTHGRSPSWTEGISSPAAHRMKVKDVSQYMIDAAKENPNLAQKLHDVLLESGVVAPPNLFSEIYHDQIGSQNEANPNEDNSPTEEKDEYKHASAQKEAKVGDNLAPPRFLPPLPPHRTHPKASPNNPTEHSKSVEGLGIGLSLDTREAAGQQIQSDTEAAQVKYGKNVPVAAAAAAAAAVVASSMVAAVAKSSTDSNFEIPVAAAATATAAAVVATTAAVNKQYEQGSRSDGDTGSGDGENNALGANSEGERKSDRSVSNDSTKSDSALEDVAEYDIPWEEISMGERIGLGSYGEVYRGEWHGTEVAVKKFLLQDISGESLEEFKSEVQIMRRLRHPNVVLFMGAITRPPNLSIVTEFLPRGSLYRLLHRPNSQLDERRRLRMALDAARGMNYLHNSTPVIVHRDLKSPNLLVDKNWVVKVCDFGLSRMKYSTFLSSRSTAGTAEWMAPEVLRNELSDEKCDVFSYGVILWELSTLRQPWGGMNPMQVVGAVGFQHRRLDIPDNVDPAVANIIRQCWQTDPKLRPTFAEIMALLKPLQKPITASQVHRANAHAPSSRVPEDPEA</sequence>
<dbReference type="PROSITE" id="PS00108">
    <property type="entry name" value="PROTEIN_KINASE_ST"/>
    <property type="match status" value="1"/>
</dbReference>
<feature type="compositionally biased region" description="Basic and acidic residues" evidence="11">
    <location>
        <begin position="529"/>
        <end position="546"/>
    </location>
</feature>
<feature type="compositionally biased region" description="Polar residues" evidence="11">
    <location>
        <begin position="27"/>
        <end position="36"/>
    </location>
</feature>
<dbReference type="Gramene" id="Psat07G0009800-T1">
    <property type="protein sequence ID" value="KAI5382536.1"/>
    <property type="gene ID" value="KIW84_070098"/>
</dbReference>
<dbReference type="CDD" id="cd13999">
    <property type="entry name" value="STKc_MAP3K-like"/>
    <property type="match status" value="1"/>
</dbReference>
<evidence type="ECO:0000313" key="13">
    <source>
        <dbReference type="EMBL" id="KAI5382536.1"/>
    </source>
</evidence>